<name>A0A3G5AHY2_9VIRU</name>
<protein>
    <submittedName>
        <fullName evidence="3">Uncharacterized protein</fullName>
    </submittedName>
</protein>
<feature type="transmembrane region" description="Helical" evidence="2">
    <location>
        <begin position="91"/>
        <end position="111"/>
    </location>
</feature>
<organism evidence="3">
    <name type="scientific">Solivirus sp</name>
    <dbReference type="NCBI Taxonomy" id="2487772"/>
    <lineage>
        <taxon>Viruses</taxon>
        <taxon>Pithoviruses</taxon>
    </lineage>
</organism>
<feature type="transmembrane region" description="Helical" evidence="2">
    <location>
        <begin position="67"/>
        <end position="85"/>
    </location>
</feature>
<feature type="transmembrane region" description="Helical" evidence="2">
    <location>
        <begin position="185"/>
        <end position="204"/>
    </location>
</feature>
<dbReference type="EMBL" id="MK072489">
    <property type="protein sequence ID" value="AYV85911.1"/>
    <property type="molecule type" value="Genomic_DNA"/>
</dbReference>
<sequence length="224" mass="25294">MPKRFGKENENSDEFLSSSEETKTNHKPKRIIEEDGFGDYLSSDNDESSEQSEKPCYEKHENSTLKIWYIVAILIWIVLLALLGLLPPKDIIEVILMAIPIIAFIVAIVSIHTITESIEQLMLKANLLTLGLLVALPLINWSKDTSYESKETFMKIAATAIILSMLTLIDWWVDKKYLYLLKHTKSIVQTYAIVLLMIGLYKFFCEAAYSKEPVGSGGVFAGVL</sequence>
<feature type="region of interest" description="Disordered" evidence="1">
    <location>
        <begin position="1"/>
        <end position="56"/>
    </location>
</feature>
<proteinExistence type="predicted"/>
<keyword evidence="2" id="KW-0812">Transmembrane</keyword>
<evidence type="ECO:0000256" key="2">
    <source>
        <dbReference type="SAM" id="Phobius"/>
    </source>
</evidence>
<feature type="transmembrane region" description="Helical" evidence="2">
    <location>
        <begin position="123"/>
        <end position="141"/>
    </location>
</feature>
<keyword evidence="2" id="KW-1133">Transmembrane helix</keyword>
<gene>
    <name evidence="3" type="ORF">Solivirus1_68</name>
</gene>
<evidence type="ECO:0000313" key="3">
    <source>
        <dbReference type="EMBL" id="AYV85911.1"/>
    </source>
</evidence>
<evidence type="ECO:0000256" key="1">
    <source>
        <dbReference type="SAM" id="MobiDB-lite"/>
    </source>
</evidence>
<feature type="transmembrane region" description="Helical" evidence="2">
    <location>
        <begin position="153"/>
        <end position="173"/>
    </location>
</feature>
<feature type="compositionally biased region" description="Basic and acidic residues" evidence="1">
    <location>
        <begin position="1"/>
        <end position="10"/>
    </location>
</feature>
<accession>A0A3G5AHY2</accession>
<reference evidence="3" key="1">
    <citation type="submission" date="2018-10" db="EMBL/GenBank/DDBJ databases">
        <title>Hidden diversity of soil giant viruses.</title>
        <authorList>
            <person name="Schulz F."/>
            <person name="Alteio L."/>
            <person name="Goudeau D."/>
            <person name="Ryan E.M."/>
            <person name="Malmstrom R.R."/>
            <person name="Blanchard J."/>
            <person name="Woyke T."/>
        </authorList>
    </citation>
    <scope>NUCLEOTIDE SEQUENCE</scope>
    <source>
        <strain evidence="3">SOV1</strain>
    </source>
</reference>
<keyword evidence="2" id="KW-0472">Membrane</keyword>